<dbReference type="InterPro" id="IPR023874">
    <property type="entry name" value="DNA_rSAM_put"/>
</dbReference>
<dbReference type="SFLD" id="SFLDS00029">
    <property type="entry name" value="Radical_SAM"/>
    <property type="match status" value="1"/>
</dbReference>
<dbReference type="InterPro" id="IPR007197">
    <property type="entry name" value="rSAM"/>
</dbReference>
<dbReference type="Proteomes" id="UP000248553">
    <property type="component" value="Unassembled WGS sequence"/>
</dbReference>
<organism evidence="7 8">
    <name type="scientific">Hymenobacter edaphi</name>
    <dbReference type="NCBI Taxonomy" id="2211146"/>
    <lineage>
        <taxon>Bacteria</taxon>
        <taxon>Pseudomonadati</taxon>
        <taxon>Bacteroidota</taxon>
        <taxon>Cytophagia</taxon>
        <taxon>Cytophagales</taxon>
        <taxon>Hymenobacteraceae</taxon>
        <taxon>Hymenobacter</taxon>
    </lineage>
</organism>
<sequence length="441" mass="50026">MNERIIEKLSILADAAKYDASCSSSGGKRKNMDKGLGNAEGMGICHSYTEDGRCVSLLKILLTNHCIFDCAYCVSRKSNDVKRAAFTVEEVVDLTMNFYRRNYIEGLFLSSGIFSSPDYTMERLVRICKKLRTEERFNGYIHLKTIPGASEELIQEAGLYADRLSVNIELPSELSLQALAPEKNYAEILTPMSQIQSKVAANREERELFKKAPQFAPAGQTTQLVVGASPETDHQIIQLTDSLYKGYGLKRVYYSGYVPVSGDQRLPQVVQPPLMREHRLYQSDWLMRFYGFDADEILDPAHPHLDLEIDPKLAWALRHRHVFPVDVNTADYELILRVPGVGMKSAKRIVAARRFAPLTLDHLHKFGVVLRRARYFITCRGMALEKREYDEQTVRRKILYGDGQTRSALVKRQLDLFAPEPTIVTAPDLVSPQLDLFRQAG</sequence>
<keyword evidence="2" id="KW-0949">S-adenosyl-L-methionine</keyword>
<dbReference type="NCBIfam" id="TIGR03916">
    <property type="entry name" value="rSAM_link_UDG"/>
    <property type="match status" value="1"/>
</dbReference>
<dbReference type="AlphaFoldDB" id="A0A328B940"/>
<dbReference type="PROSITE" id="PS51918">
    <property type="entry name" value="RADICAL_SAM"/>
    <property type="match status" value="1"/>
</dbReference>
<comment type="caution">
    <text evidence="7">The sequence shown here is derived from an EMBL/GenBank/DDBJ whole genome shotgun (WGS) entry which is preliminary data.</text>
</comment>
<keyword evidence="3" id="KW-0479">Metal-binding</keyword>
<dbReference type="InterPro" id="IPR051675">
    <property type="entry name" value="Endo/Exo/Phosphatase_dom_1"/>
</dbReference>
<keyword evidence="8" id="KW-1185">Reference proteome</keyword>
<evidence type="ECO:0000256" key="1">
    <source>
        <dbReference type="ARBA" id="ARBA00001966"/>
    </source>
</evidence>
<comment type="cofactor">
    <cofactor evidence="1">
        <name>[4Fe-4S] cluster</name>
        <dbReference type="ChEBI" id="CHEBI:49883"/>
    </cofactor>
</comment>
<evidence type="ECO:0000256" key="3">
    <source>
        <dbReference type="ARBA" id="ARBA00022723"/>
    </source>
</evidence>
<evidence type="ECO:0000256" key="4">
    <source>
        <dbReference type="ARBA" id="ARBA00023004"/>
    </source>
</evidence>
<dbReference type="RefSeq" id="WP_111480068.1">
    <property type="nucleotide sequence ID" value="NZ_QHKM01000008.1"/>
</dbReference>
<protein>
    <submittedName>
        <fullName evidence="7">Putative DNA modification/repair radical SAM protein</fullName>
    </submittedName>
</protein>
<evidence type="ECO:0000313" key="7">
    <source>
        <dbReference type="EMBL" id="RAK63950.1"/>
    </source>
</evidence>
<evidence type="ECO:0000256" key="2">
    <source>
        <dbReference type="ARBA" id="ARBA00022691"/>
    </source>
</evidence>
<reference evidence="8" key="1">
    <citation type="submission" date="2018-05" db="EMBL/GenBank/DDBJ databases">
        <authorList>
            <person name="Nie L."/>
        </authorList>
    </citation>
    <scope>NUCLEOTIDE SEQUENCE [LARGE SCALE GENOMIC DNA]</scope>
    <source>
        <strain evidence="8">NL</strain>
    </source>
</reference>
<evidence type="ECO:0000256" key="5">
    <source>
        <dbReference type="ARBA" id="ARBA00023014"/>
    </source>
</evidence>
<dbReference type="SFLD" id="SFLDG01102">
    <property type="entry name" value="Uncharacterised_Radical_SAM_Su"/>
    <property type="match status" value="1"/>
</dbReference>
<dbReference type="Pfam" id="PF12836">
    <property type="entry name" value="HHH_3"/>
    <property type="match status" value="1"/>
</dbReference>
<dbReference type="SUPFAM" id="SSF102114">
    <property type="entry name" value="Radical SAM enzymes"/>
    <property type="match status" value="1"/>
</dbReference>
<gene>
    <name evidence="7" type="ORF">DLM85_20630</name>
</gene>
<dbReference type="OrthoDB" id="9801154at2"/>
<dbReference type="EMBL" id="QHKM01000008">
    <property type="protein sequence ID" value="RAK63950.1"/>
    <property type="molecule type" value="Genomic_DNA"/>
</dbReference>
<evidence type="ECO:0000313" key="8">
    <source>
        <dbReference type="Proteomes" id="UP000248553"/>
    </source>
</evidence>
<dbReference type="GO" id="GO:0051536">
    <property type="term" value="F:iron-sulfur cluster binding"/>
    <property type="evidence" value="ECO:0007669"/>
    <property type="project" value="UniProtKB-KW"/>
</dbReference>
<dbReference type="InterPro" id="IPR010994">
    <property type="entry name" value="RuvA_2-like"/>
</dbReference>
<dbReference type="InterPro" id="IPR058240">
    <property type="entry name" value="rSAM_sf"/>
</dbReference>
<accession>A0A328B940</accession>
<dbReference type="SUPFAM" id="SSF47781">
    <property type="entry name" value="RuvA domain 2-like"/>
    <property type="match status" value="1"/>
</dbReference>
<dbReference type="Pfam" id="PF04055">
    <property type="entry name" value="Radical_SAM"/>
    <property type="match status" value="1"/>
</dbReference>
<dbReference type="PANTHER" id="PTHR21180">
    <property type="entry name" value="ENDONUCLEASE/EXONUCLEASE/PHOSPHATASE FAMILY DOMAIN-CONTAINING PROTEIN 1"/>
    <property type="match status" value="1"/>
</dbReference>
<dbReference type="InterPro" id="IPR013785">
    <property type="entry name" value="Aldolase_TIM"/>
</dbReference>
<proteinExistence type="predicted"/>
<dbReference type="Gene3D" id="1.10.150.320">
    <property type="entry name" value="Photosystem II 12 kDa extrinsic protein"/>
    <property type="match status" value="1"/>
</dbReference>
<name>A0A328B940_9BACT</name>
<evidence type="ECO:0000259" key="6">
    <source>
        <dbReference type="PROSITE" id="PS51918"/>
    </source>
</evidence>
<keyword evidence="4" id="KW-0408">Iron</keyword>
<dbReference type="GO" id="GO:0046872">
    <property type="term" value="F:metal ion binding"/>
    <property type="evidence" value="ECO:0007669"/>
    <property type="project" value="UniProtKB-KW"/>
</dbReference>
<dbReference type="Gene3D" id="3.20.20.70">
    <property type="entry name" value="Aldolase class I"/>
    <property type="match status" value="1"/>
</dbReference>
<feature type="domain" description="Radical SAM core" evidence="6">
    <location>
        <begin position="50"/>
        <end position="293"/>
    </location>
</feature>
<dbReference type="PANTHER" id="PTHR21180:SF9">
    <property type="entry name" value="TYPE II SECRETION SYSTEM PROTEIN K"/>
    <property type="match status" value="1"/>
</dbReference>
<keyword evidence="5" id="KW-0411">Iron-sulfur</keyword>
<dbReference type="CDD" id="cd01335">
    <property type="entry name" value="Radical_SAM"/>
    <property type="match status" value="1"/>
</dbReference>
<dbReference type="GO" id="GO:0003824">
    <property type="term" value="F:catalytic activity"/>
    <property type="evidence" value="ECO:0007669"/>
    <property type="project" value="InterPro"/>
</dbReference>